<dbReference type="PANTHER" id="PTHR33451:SF3">
    <property type="entry name" value="MALATE-2H(+)_NA(+)-LACTATE ANTIPORTER"/>
    <property type="match status" value="1"/>
</dbReference>
<dbReference type="RefSeq" id="WP_070110634.1">
    <property type="nucleotide sequence ID" value="NZ_LZFO01000025.1"/>
</dbReference>
<evidence type="ECO:0000313" key="12">
    <source>
        <dbReference type="Proteomes" id="UP000175744"/>
    </source>
</evidence>
<feature type="transmembrane region" description="Helical" evidence="9">
    <location>
        <begin position="405"/>
        <end position="426"/>
    </location>
</feature>
<comment type="caution">
    <text evidence="11">The sequence shown here is derived from an EMBL/GenBank/DDBJ whole genome shotgun (WGS) entry which is preliminary data.</text>
</comment>
<evidence type="ECO:0000256" key="5">
    <source>
        <dbReference type="ARBA" id="ARBA00022692"/>
    </source>
</evidence>
<dbReference type="Pfam" id="PF03553">
    <property type="entry name" value="Na_H_antiporter"/>
    <property type="match status" value="1"/>
</dbReference>
<protein>
    <submittedName>
        <fullName evidence="11">Malate-2H(+)/Na(+)-lactate antiporter</fullName>
    </submittedName>
</protein>
<accession>A0A1E8EXL1</accession>
<dbReference type="InterPro" id="IPR018461">
    <property type="entry name" value="Na/H_Antiport_NhaC-like_C"/>
</dbReference>
<feature type="transmembrane region" description="Helical" evidence="9">
    <location>
        <begin position="111"/>
        <end position="132"/>
    </location>
</feature>
<feature type="domain" description="Na+/H+ antiporter NhaC-like C-terminal" evidence="10">
    <location>
        <begin position="162"/>
        <end position="455"/>
    </location>
</feature>
<sequence>MGTSKKKIQPSFKFSLFVILTVMTILVLGITLFDADLHVLLIIALSFSCIMSYKLGYSFEELTEGMKKSISEVMPALMIFILIGVIISSWMSSGTVPAIIYYGLQFIKPKLFLPIGLILCSVTSMATGTSWGTVGTIGIALMGMGSGLGIPAPITAGMIISGAYFGDKMSPISDTTNLSAAAAGADLYDHIKSMSYTTIPSYIIALIIYTLIGLRYTGGIINTEEVNLLINTLGANFNMNLIVFLPMIVLFTLNIKRTPAVPAMVIGAAVAAITAVVVQHTTLNQVISSINYGYSGNTGVELVDRLLNRGGIQGMMWTFSLAFIAISLGGVLGHVGYLKSLIHGFIHKVHNTGLLSIIVILSTIIGNAAMGEVYLSLILNGNLYKDEFKKKGLKPSMLSRYLEEGGTLTEAFIPWTAGAAFIASTLGIETFKYAPYALLNYINPLVSIIFSFMGIFVLWESKPIKEKVNINKSKTF</sequence>
<feature type="transmembrane region" description="Helical" evidence="9">
    <location>
        <begin position="139"/>
        <end position="165"/>
    </location>
</feature>
<evidence type="ECO:0000256" key="8">
    <source>
        <dbReference type="ARBA" id="ARBA00038435"/>
    </source>
</evidence>
<keyword evidence="4" id="KW-1003">Cell membrane</keyword>
<keyword evidence="12" id="KW-1185">Reference proteome</keyword>
<feature type="transmembrane region" description="Helical" evidence="9">
    <location>
        <begin position="315"/>
        <end position="337"/>
    </location>
</feature>
<evidence type="ECO:0000256" key="1">
    <source>
        <dbReference type="ARBA" id="ARBA00004651"/>
    </source>
</evidence>
<dbReference type="OrthoDB" id="9762978at2"/>
<evidence type="ECO:0000256" key="7">
    <source>
        <dbReference type="ARBA" id="ARBA00023136"/>
    </source>
</evidence>
<name>A0A1E8EXL1_9CLOT</name>
<dbReference type="InterPro" id="IPR052180">
    <property type="entry name" value="NhaC_Na-H+_Antiporter"/>
</dbReference>
<comment type="subcellular location">
    <subcellularLocation>
        <location evidence="1">Cell membrane</location>
        <topology evidence="1">Multi-pass membrane protein</topology>
    </subcellularLocation>
</comment>
<feature type="transmembrane region" description="Helical" evidence="9">
    <location>
        <begin position="357"/>
        <end position="384"/>
    </location>
</feature>
<keyword evidence="2" id="KW-0813">Transport</keyword>
<proteinExistence type="inferred from homology"/>
<feature type="transmembrane region" description="Helical" evidence="9">
    <location>
        <begin position="39"/>
        <end position="57"/>
    </location>
</feature>
<keyword evidence="5 9" id="KW-0812">Transmembrane</keyword>
<evidence type="ECO:0000256" key="2">
    <source>
        <dbReference type="ARBA" id="ARBA00022448"/>
    </source>
</evidence>
<keyword evidence="3" id="KW-0050">Antiport</keyword>
<dbReference type="AlphaFoldDB" id="A0A1E8EXL1"/>
<feature type="transmembrane region" description="Helical" evidence="9">
    <location>
        <begin position="69"/>
        <end position="91"/>
    </location>
</feature>
<evidence type="ECO:0000256" key="9">
    <source>
        <dbReference type="SAM" id="Phobius"/>
    </source>
</evidence>
<gene>
    <name evidence="11" type="primary">mleN_3</name>
    <name evidence="11" type="ORF">CLOACE_16630</name>
</gene>
<evidence type="ECO:0000256" key="3">
    <source>
        <dbReference type="ARBA" id="ARBA00022449"/>
    </source>
</evidence>
<organism evidence="11 12">
    <name type="scientific">Clostridium acetireducens DSM 10703</name>
    <dbReference type="NCBI Taxonomy" id="1121290"/>
    <lineage>
        <taxon>Bacteria</taxon>
        <taxon>Bacillati</taxon>
        <taxon>Bacillota</taxon>
        <taxon>Clostridia</taxon>
        <taxon>Eubacteriales</taxon>
        <taxon>Clostridiaceae</taxon>
        <taxon>Clostridium</taxon>
    </lineage>
</organism>
<evidence type="ECO:0000256" key="4">
    <source>
        <dbReference type="ARBA" id="ARBA00022475"/>
    </source>
</evidence>
<reference evidence="11 12" key="1">
    <citation type="submission" date="2016-06" db="EMBL/GenBank/DDBJ databases">
        <title>Genome sequence of Clostridium acetireducens DSM 10703.</title>
        <authorList>
            <person name="Poehlein A."/>
            <person name="Fluechter S."/>
            <person name="Duerre P."/>
            <person name="Daniel R."/>
        </authorList>
    </citation>
    <scope>NUCLEOTIDE SEQUENCE [LARGE SCALE GENOMIC DNA]</scope>
    <source>
        <strain evidence="11 12">DSM 10703</strain>
    </source>
</reference>
<feature type="transmembrane region" description="Helical" evidence="9">
    <location>
        <begin position="228"/>
        <end position="253"/>
    </location>
</feature>
<evidence type="ECO:0000313" key="11">
    <source>
        <dbReference type="EMBL" id="OFI05505.1"/>
    </source>
</evidence>
<dbReference type="EMBL" id="LZFO01000025">
    <property type="protein sequence ID" value="OFI05505.1"/>
    <property type="molecule type" value="Genomic_DNA"/>
</dbReference>
<feature type="transmembrane region" description="Helical" evidence="9">
    <location>
        <begin position="438"/>
        <end position="459"/>
    </location>
</feature>
<dbReference type="STRING" id="1121290.CLAOCE_16630"/>
<comment type="similarity">
    <text evidence="8">Belongs to the NhaC Na(+)/H(+) (TC 2.A.35) antiporter family.</text>
</comment>
<dbReference type="PATRIC" id="fig|1121290.3.peg.1653"/>
<feature type="transmembrane region" description="Helical" evidence="9">
    <location>
        <begin position="199"/>
        <end position="216"/>
    </location>
</feature>
<keyword evidence="7 9" id="KW-0472">Membrane</keyword>
<dbReference type="PANTHER" id="PTHR33451">
    <property type="entry name" value="MALATE-2H(+)/NA(+)-LACTATE ANTIPORTER"/>
    <property type="match status" value="1"/>
</dbReference>
<dbReference type="NCBIfam" id="TIGR00931">
    <property type="entry name" value="antiport_nhaC"/>
    <property type="match status" value="1"/>
</dbReference>
<evidence type="ECO:0000256" key="6">
    <source>
        <dbReference type="ARBA" id="ARBA00022989"/>
    </source>
</evidence>
<dbReference type="Proteomes" id="UP000175744">
    <property type="component" value="Unassembled WGS sequence"/>
</dbReference>
<dbReference type="GO" id="GO:0015297">
    <property type="term" value="F:antiporter activity"/>
    <property type="evidence" value="ECO:0007669"/>
    <property type="project" value="UniProtKB-KW"/>
</dbReference>
<keyword evidence="6 9" id="KW-1133">Transmembrane helix</keyword>
<feature type="transmembrane region" description="Helical" evidence="9">
    <location>
        <begin position="259"/>
        <end position="278"/>
    </location>
</feature>
<feature type="transmembrane region" description="Helical" evidence="9">
    <location>
        <begin position="12"/>
        <end position="33"/>
    </location>
</feature>
<evidence type="ECO:0000259" key="10">
    <source>
        <dbReference type="Pfam" id="PF03553"/>
    </source>
</evidence>
<dbReference type="InterPro" id="IPR004770">
    <property type="entry name" value="Na/H_antiport_NhaC"/>
</dbReference>
<dbReference type="GO" id="GO:0005886">
    <property type="term" value="C:plasma membrane"/>
    <property type="evidence" value="ECO:0007669"/>
    <property type="project" value="UniProtKB-SubCell"/>
</dbReference>